<keyword evidence="4" id="KW-0862">Zinc</keyword>
<gene>
    <name evidence="8" type="ORF">L596_022877</name>
</gene>
<evidence type="ECO:0000256" key="6">
    <source>
        <dbReference type="SAM" id="MobiDB-lite"/>
    </source>
</evidence>
<keyword evidence="3 5" id="KW-0863">Zinc-finger</keyword>
<evidence type="ECO:0000259" key="7">
    <source>
        <dbReference type="PROSITE" id="PS51039"/>
    </source>
</evidence>
<keyword evidence="2" id="KW-0677">Repeat</keyword>
<dbReference type="GO" id="GO:0008270">
    <property type="term" value="F:zinc ion binding"/>
    <property type="evidence" value="ECO:0007669"/>
    <property type="project" value="UniProtKB-KW"/>
</dbReference>
<comment type="caution">
    <text evidence="8">The sequence shown here is derived from an EMBL/GenBank/DDBJ whole genome shotgun (WGS) entry which is preliminary data.</text>
</comment>
<name>A0A4U5MBX4_STECR</name>
<protein>
    <recommendedName>
        <fullName evidence="7">AN1-type domain-containing protein</fullName>
    </recommendedName>
</protein>
<evidence type="ECO:0000256" key="2">
    <source>
        <dbReference type="ARBA" id="ARBA00022737"/>
    </source>
</evidence>
<proteinExistence type="predicted"/>
<dbReference type="Pfam" id="PF25403">
    <property type="entry name" value="zf-C2H2_ZFAND2"/>
    <property type="match status" value="1"/>
</dbReference>
<evidence type="ECO:0000256" key="1">
    <source>
        <dbReference type="ARBA" id="ARBA00022723"/>
    </source>
</evidence>
<evidence type="ECO:0000256" key="5">
    <source>
        <dbReference type="PROSITE-ProRule" id="PRU00449"/>
    </source>
</evidence>
<dbReference type="InterPro" id="IPR035896">
    <property type="entry name" value="AN1-like_Znf"/>
</dbReference>
<dbReference type="SUPFAM" id="SSF118310">
    <property type="entry name" value="AN1-like Zinc finger"/>
    <property type="match status" value="2"/>
</dbReference>
<evidence type="ECO:0000313" key="8">
    <source>
        <dbReference type="EMBL" id="TKR66604.1"/>
    </source>
</evidence>
<dbReference type="PROSITE" id="PS51039">
    <property type="entry name" value="ZF_AN1"/>
    <property type="match status" value="2"/>
</dbReference>
<accession>A0A4U5MBX4</accession>
<organism evidence="8 9">
    <name type="scientific">Steinernema carpocapsae</name>
    <name type="common">Entomopathogenic nematode</name>
    <dbReference type="NCBI Taxonomy" id="34508"/>
    <lineage>
        <taxon>Eukaryota</taxon>
        <taxon>Metazoa</taxon>
        <taxon>Ecdysozoa</taxon>
        <taxon>Nematoda</taxon>
        <taxon>Chromadorea</taxon>
        <taxon>Rhabditida</taxon>
        <taxon>Tylenchina</taxon>
        <taxon>Panagrolaimomorpha</taxon>
        <taxon>Strongyloidoidea</taxon>
        <taxon>Steinernematidae</taxon>
        <taxon>Steinernema</taxon>
    </lineage>
</organism>
<dbReference type="InterPro" id="IPR000058">
    <property type="entry name" value="Znf_AN1"/>
</dbReference>
<dbReference type="PROSITE" id="PS50330">
    <property type="entry name" value="UIM"/>
    <property type="match status" value="1"/>
</dbReference>
<dbReference type="InterPro" id="IPR003903">
    <property type="entry name" value="UIM_dom"/>
</dbReference>
<reference evidence="8 9" key="1">
    <citation type="journal article" date="2015" name="Genome Biol.">
        <title>Comparative genomics of Steinernema reveals deeply conserved gene regulatory networks.</title>
        <authorList>
            <person name="Dillman A.R."/>
            <person name="Macchietto M."/>
            <person name="Porter C.F."/>
            <person name="Rogers A."/>
            <person name="Williams B."/>
            <person name="Antoshechkin I."/>
            <person name="Lee M.M."/>
            <person name="Goodwin Z."/>
            <person name="Lu X."/>
            <person name="Lewis E.E."/>
            <person name="Goodrich-Blair H."/>
            <person name="Stock S.P."/>
            <person name="Adams B.J."/>
            <person name="Sternberg P.W."/>
            <person name="Mortazavi A."/>
        </authorList>
    </citation>
    <scope>NUCLEOTIDE SEQUENCE [LARGE SCALE GENOMIC DNA]</scope>
    <source>
        <strain evidence="8 9">ALL</strain>
    </source>
</reference>
<keyword evidence="9" id="KW-1185">Reference proteome</keyword>
<feature type="region of interest" description="Disordered" evidence="6">
    <location>
        <begin position="200"/>
        <end position="249"/>
    </location>
</feature>
<dbReference type="SMART" id="SM00154">
    <property type="entry name" value="ZnF_AN1"/>
    <property type="match status" value="2"/>
</dbReference>
<evidence type="ECO:0000256" key="3">
    <source>
        <dbReference type="ARBA" id="ARBA00022771"/>
    </source>
</evidence>
<sequence length="249" mass="28398">MKIAQDLPRLYRCFGHFANSKMSSVRMAEFPDLGTHCAFEQCGFLDFLPARCDACTKDFCQHHVAYEQHNCENSHLKDVKVPVCPLCEKPVPTGKNENVDLKVNEHIDRDCQADPRKKQAYKNRCSMKGCRRKEIIPIVCSDCKLNFCIGHRHTADHKCQGPQRNAFMPHVAHWRSKQASKPKPDTSNDEELARALQESLSTADRANLSPEEMDRRLAQQLQQEENQRQHVVSTNTSSSSARDSRCCLS</sequence>
<dbReference type="STRING" id="34508.A0A4U5MBX4"/>
<feature type="domain" description="AN1-type" evidence="7">
    <location>
        <begin position="119"/>
        <end position="167"/>
    </location>
</feature>
<dbReference type="Proteomes" id="UP000298663">
    <property type="component" value="Unassembled WGS sequence"/>
</dbReference>
<dbReference type="AlphaFoldDB" id="A0A4U5MBX4"/>
<evidence type="ECO:0000313" key="9">
    <source>
        <dbReference type="Proteomes" id="UP000298663"/>
    </source>
</evidence>
<dbReference type="GO" id="GO:0043161">
    <property type="term" value="P:proteasome-mediated ubiquitin-dependent protein catabolic process"/>
    <property type="evidence" value="ECO:0007669"/>
    <property type="project" value="TreeGrafter"/>
</dbReference>
<feature type="domain" description="AN1-type" evidence="7">
    <location>
        <begin position="31"/>
        <end position="79"/>
    </location>
</feature>
<dbReference type="GO" id="GO:0045047">
    <property type="term" value="P:protein targeting to ER"/>
    <property type="evidence" value="ECO:0007669"/>
    <property type="project" value="TreeGrafter"/>
</dbReference>
<dbReference type="InterPro" id="IPR057357">
    <property type="entry name" value="Znf-C2H2_ZFAND2A/B"/>
</dbReference>
<reference evidence="8 9" key="2">
    <citation type="journal article" date="2019" name="G3 (Bethesda)">
        <title>Hybrid Assembly of the Genome of the Entomopathogenic Nematode Steinernema carpocapsae Identifies the X-Chromosome.</title>
        <authorList>
            <person name="Serra L."/>
            <person name="Macchietto M."/>
            <person name="Macias-Munoz A."/>
            <person name="McGill C.J."/>
            <person name="Rodriguez I.M."/>
            <person name="Rodriguez B."/>
            <person name="Murad R."/>
            <person name="Mortazavi A."/>
        </authorList>
    </citation>
    <scope>NUCLEOTIDE SEQUENCE [LARGE SCALE GENOMIC DNA]</scope>
    <source>
        <strain evidence="8 9">ALL</strain>
    </source>
</reference>
<keyword evidence="1" id="KW-0479">Metal-binding</keyword>
<evidence type="ECO:0000256" key="4">
    <source>
        <dbReference type="ARBA" id="ARBA00022833"/>
    </source>
</evidence>
<dbReference type="Pfam" id="PF01428">
    <property type="entry name" value="zf-AN1"/>
    <property type="match status" value="2"/>
</dbReference>
<dbReference type="GO" id="GO:0005783">
    <property type="term" value="C:endoplasmic reticulum"/>
    <property type="evidence" value="ECO:0007669"/>
    <property type="project" value="TreeGrafter"/>
</dbReference>
<dbReference type="PANTHER" id="PTHR14677">
    <property type="entry name" value="ARSENITE INDUCUBLE RNA ASSOCIATED PROTEIN AIP-1-RELATED"/>
    <property type="match status" value="1"/>
</dbReference>
<dbReference type="Gene3D" id="4.10.1110.10">
    <property type="entry name" value="AN1-like Zinc finger"/>
    <property type="match status" value="2"/>
</dbReference>
<dbReference type="EMBL" id="AZBU02000008">
    <property type="protein sequence ID" value="TKR66604.1"/>
    <property type="molecule type" value="Genomic_DNA"/>
</dbReference>
<dbReference type="OrthoDB" id="431929at2759"/>
<dbReference type="PANTHER" id="PTHR14677:SF20">
    <property type="entry name" value="ZINC FINGER AN1-TYPE CONTAINING 2A-RELATED"/>
    <property type="match status" value="1"/>
</dbReference>